<dbReference type="STRING" id="3088.A0A383V905"/>
<dbReference type="EMBL" id="FNXT01000132">
    <property type="protein sequence ID" value="SZX61262.1"/>
    <property type="molecule type" value="Genomic_DNA"/>
</dbReference>
<dbReference type="InterPro" id="IPR018047">
    <property type="entry name" value="Ammonium_transpt_CS"/>
</dbReference>
<keyword evidence="7" id="KW-0924">Ammonia transport</keyword>
<dbReference type="Proteomes" id="UP000256970">
    <property type="component" value="Unassembled WGS sequence"/>
</dbReference>
<feature type="transmembrane region" description="Helical" evidence="8">
    <location>
        <begin position="371"/>
        <end position="392"/>
    </location>
</feature>
<dbReference type="GO" id="GO:0005886">
    <property type="term" value="C:plasma membrane"/>
    <property type="evidence" value="ECO:0007669"/>
    <property type="project" value="TreeGrafter"/>
</dbReference>
<keyword evidence="5 8" id="KW-1133">Transmembrane helix</keyword>
<dbReference type="AlphaFoldDB" id="A0A383V905"/>
<dbReference type="PANTHER" id="PTHR11730:SF6">
    <property type="entry name" value="AMMONIUM TRANSPORTER"/>
    <property type="match status" value="1"/>
</dbReference>
<evidence type="ECO:0000256" key="3">
    <source>
        <dbReference type="ARBA" id="ARBA00022448"/>
    </source>
</evidence>
<protein>
    <recommendedName>
        <fullName evidence="9">Ammonium transporter AmtB-like domain-containing protein</fullName>
    </recommendedName>
</protein>
<sequence>MAPVDDATSSIASSLIILNGFLVFFMQVGFIALETGSGRAKNVRNILLKNLLDAMLTAICWWAVGYAFAYGQTANGIIGYSGFFYEGDLAMGHQRPWFLSFTFAVACSVIVSGCLAERTRLVVYPLYTVLITALVHPLLVHWIWVDYSWLNSLGPCRVLDFAGGLAVHALGGLFGLIGAIAVGPRLGRFDDGAVKDLPGHDMAFVTLGTFMLWFGWFGFNSGSVYVYQPTAPSSAVQLVAMNTTLSASSAGLASLAVACWLSGTYDLRVCCNGVLSGLVIVTGICGFVDPWAAAVCGLIAGVVYPLSSHALLRLGIDDPLDSSAVHLVNGVAGLLLLSFMAKPHHVALLTGGSCGGLFYSTAGWAQLGIQVLAITLTLAVGGVSAAALFFVLRRLNLLRVDQLTELAGIDNIDHGGPAYPEFNMQALHGMGSHNGVVR</sequence>
<evidence type="ECO:0000256" key="2">
    <source>
        <dbReference type="ARBA" id="ARBA00005887"/>
    </source>
</evidence>
<gene>
    <name evidence="10" type="ORF">BQ4739_LOCUS1775</name>
</gene>
<comment type="subcellular location">
    <subcellularLocation>
        <location evidence="1">Membrane</location>
        <topology evidence="1">Multi-pass membrane protein</topology>
    </subcellularLocation>
</comment>
<keyword evidence="6 8" id="KW-0472">Membrane</keyword>
<feature type="transmembrane region" description="Helical" evidence="8">
    <location>
        <begin position="165"/>
        <end position="182"/>
    </location>
</feature>
<evidence type="ECO:0000256" key="6">
    <source>
        <dbReference type="ARBA" id="ARBA00023136"/>
    </source>
</evidence>
<feature type="transmembrane region" description="Helical" evidence="8">
    <location>
        <begin position="346"/>
        <end position="365"/>
    </location>
</feature>
<dbReference type="SUPFAM" id="SSF111352">
    <property type="entry name" value="Ammonium transporter"/>
    <property type="match status" value="1"/>
</dbReference>
<evidence type="ECO:0000256" key="7">
    <source>
        <dbReference type="ARBA" id="ARBA00023177"/>
    </source>
</evidence>
<feature type="transmembrane region" description="Helical" evidence="8">
    <location>
        <begin position="97"/>
        <end position="116"/>
    </location>
</feature>
<evidence type="ECO:0000256" key="1">
    <source>
        <dbReference type="ARBA" id="ARBA00004141"/>
    </source>
</evidence>
<feature type="transmembrane region" description="Helical" evidence="8">
    <location>
        <begin position="54"/>
        <end position="77"/>
    </location>
</feature>
<name>A0A383V905_TETOB</name>
<accession>A0A383V905</accession>
<evidence type="ECO:0000256" key="8">
    <source>
        <dbReference type="SAM" id="Phobius"/>
    </source>
</evidence>
<feature type="transmembrane region" description="Helical" evidence="8">
    <location>
        <begin position="239"/>
        <end position="261"/>
    </location>
</feature>
<feature type="transmembrane region" description="Helical" evidence="8">
    <location>
        <begin position="202"/>
        <end position="219"/>
    </location>
</feature>
<feature type="transmembrane region" description="Helical" evidence="8">
    <location>
        <begin position="273"/>
        <end position="304"/>
    </location>
</feature>
<dbReference type="GO" id="GO:0097272">
    <property type="term" value="P:ammonium homeostasis"/>
    <property type="evidence" value="ECO:0007669"/>
    <property type="project" value="TreeGrafter"/>
</dbReference>
<keyword evidence="3" id="KW-0813">Transport</keyword>
<feature type="transmembrane region" description="Helical" evidence="8">
    <location>
        <begin position="12"/>
        <end position="33"/>
    </location>
</feature>
<feature type="domain" description="Ammonium transporter AmtB-like" evidence="9">
    <location>
        <begin position="16"/>
        <end position="419"/>
    </location>
</feature>
<evidence type="ECO:0000259" key="9">
    <source>
        <dbReference type="Pfam" id="PF00909"/>
    </source>
</evidence>
<evidence type="ECO:0000313" key="10">
    <source>
        <dbReference type="EMBL" id="SZX61262.1"/>
    </source>
</evidence>
<dbReference type="InterPro" id="IPR024041">
    <property type="entry name" value="NH4_transpt_AmtB-like_dom"/>
</dbReference>
<evidence type="ECO:0000256" key="4">
    <source>
        <dbReference type="ARBA" id="ARBA00022692"/>
    </source>
</evidence>
<dbReference type="PANTHER" id="PTHR11730">
    <property type="entry name" value="AMMONIUM TRANSPORTER"/>
    <property type="match status" value="1"/>
</dbReference>
<evidence type="ECO:0000256" key="5">
    <source>
        <dbReference type="ARBA" id="ARBA00022989"/>
    </source>
</evidence>
<organism evidence="10 11">
    <name type="scientific">Tetradesmus obliquus</name>
    <name type="common">Green alga</name>
    <name type="synonym">Acutodesmus obliquus</name>
    <dbReference type="NCBI Taxonomy" id="3088"/>
    <lineage>
        <taxon>Eukaryota</taxon>
        <taxon>Viridiplantae</taxon>
        <taxon>Chlorophyta</taxon>
        <taxon>core chlorophytes</taxon>
        <taxon>Chlorophyceae</taxon>
        <taxon>CS clade</taxon>
        <taxon>Sphaeropleales</taxon>
        <taxon>Scenedesmaceae</taxon>
        <taxon>Tetradesmus</taxon>
    </lineage>
</organism>
<keyword evidence="11" id="KW-1185">Reference proteome</keyword>
<reference evidence="10 11" key="1">
    <citation type="submission" date="2016-10" db="EMBL/GenBank/DDBJ databases">
        <authorList>
            <person name="Cai Z."/>
        </authorList>
    </citation>
    <scope>NUCLEOTIDE SEQUENCE [LARGE SCALE GENOMIC DNA]</scope>
</reference>
<comment type="similarity">
    <text evidence="2">Belongs to the ammonia transporter channel (TC 1.A.11.2) family.</text>
</comment>
<dbReference type="Pfam" id="PF00909">
    <property type="entry name" value="Ammonium_transp"/>
    <property type="match status" value="1"/>
</dbReference>
<evidence type="ECO:0000313" key="11">
    <source>
        <dbReference type="Proteomes" id="UP000256970"/>
    </source>
</evidence>
<feature type="transmembrane region" description="Helical" evidence="8">
    <location>
        <begin position="123"/>
        <end position="145"/>
    </location>
</feature>
<feature type="transmembrane region" description="Helical" evidence="8">
    <location>
        <begin position="324"/>
        <end position="341"/>
    </location>
</feature>
<keyword evidence="4 8" id="KW-0812">Transmembrane</keyword>
<dbReference type="GO" id="GO:0008519">
    <property type="term" value="F:ammonium channel activity"/>
    <property type="evidence" value="ECO:0007669"/>
    <property type="project" value="InterPro"/>
</dbReference>
<dbReference type="Gene3D" id="1.10.3430.10">
    <property type="entry name" value="Ammonium transporter AmtB like domains"/>
    <property type="match status" value="1"/>
</dbReference>
<dbReference type="PROSITE" id="PS01219">
    <property type="entry name" value="AMMONIUM_TRANSP"/>
    <property type="match status" value="1"/>
</dbReference>
<dbReference type="InterPro" id="IPR029020">
    <property type="entry name" value="Ammonium/urea_transptr"/>
</dbReference>
<proteinExistence type="inferred from homology"/>